<sequence>MFFQSIYQMMSAGTDLNINIRRTDGKLSVAVMPRRTTLKDEAGQAIVPLILNGTPMELDGQFLQIITTPLQKAQGILTNLETFEQQARLAATQGKAAGTANDKKTKEAREKQEKMEKLLKRAEEAFTAGRYSEATTCFRQAKVLADTNRQKQIEARIQEVQKESSQGCLFPETDTQPLPQQPPANGTANGNRSDGQMRMFTSQPPQQPVQQAIPQPVQQPVPRPQIVQPQPVPQYHPGTPQPQPMYEGYCRNPANGSPQQTEEQPQTYFRQPGGQYPQAQPWQQPQPVPLQPQATVIQTTRENTGREYQSLPQPATEALTFDKDDESDRELLREDPYAEYIDFPQECRMKDETQAELICC</sequence>
<gene>
    <name evidence="4" type="ORF">SAMN05216250_1717</name>
</gene>
<dbReference type="AlphaFoldDB" id="A0A1I5EWR8"/>
<evidence type="ECO:0000256" key="1">
    <source>
        <dbReference type="SAM" id="Coils"/>
    </source>
</evidence>
<keyword evidence="1" id="KW-0175">Coiled coil</keyword>
<dbReference type="Pfam" id="PF19556">
    <property type="entry name" value="PRTRC_E"/>
    <property type="match status" value="1"/>
</dbReference>
<feature type="region of interest" description="Disordered" evidence="2">
    <location>
        <begin position="164"/>
        <end position="288"/>
    </location>
</feature>
<feature type="compositionally biased region" description="Low complexity" evidence="2">
    <location>
        <begin position="271"/>
        <end position="283"/>
    </location>
</feature>
<dbReference type="RefSeq" id="WP_074911495.1">
    <property type="nucleotide sequence ID" value="NZ_FOUM01000071.1"/>
</dbReference>
<proteinExistence type="predicted"/>
<evidence type="ECO:0000313" key="4">
    <source>
        <dbReference type="EMBL" id="SFO15944.1"/>
    </source>
</evidence>
<dbReference type="NCBIfam" id="TIGR03741">
    <property type="entry name" value="PRTRC_E"/>
    <property type="match status" value="1"/>
</dbReference>
<dbReference type="InterPro" id="IPR022273">
    <property type="entry name" value="PRTRC_protein-E"/>
</dbReference>
<evidence type="ECO:0000256" key="2">
    <source>
        <dbReference type="SAM" id="MobiDB-lite"/>
    </source>
</evidence>
<feature type="compositionally biased region" description="Polar residues" evidence="2">
    <location>
        <begin position="164"/>
        <end position="202"/>
    </location>
</feature>
<dbReference type="EMBL" id="FOUM01000071">
    <property type="protein sequence ID" value="SFO15944.1"/>
    <property type="molecule type" value="Genomic_DNA"/>
</dbReference>
<feature type="compositionally biased region" description="Pro residues" evidence="2">
    <location>
        <begin position="230"/>
        <end position="243"/>
    </location>
</feature>
<organism evidence="4 5">
    <name type="scientific">Bacteroides xylanisolvens</name>
    <dbReference type="NCBI Taxonomy" id="371601"/>
    <lineage>
        <taxon>Bacteria</taxon>
        <taxon>Pseudomonadati</taxon>
        <taxon>Bacteroidota</taxon>
        <taxon>Bacteroidia</taxon>
        <taxon>Bacteroidales</taxon>
        <taxon>Bacteroidaceae</taxon>
        <taxon>Bacteroides</taxon>
    </lineage>
</organism>
<feature type="compositionally biased region" description="Polar residues" evidence="2">
    <location>
        <begin position="254"/>
        <end position="269"/>
    </location>
</feature>
<feature type="domain" description="ParB-related ThiF-related cassette protein E" evidence="3">
    <location>
        <begin position="2"/>
        <end position="173"/>
    </location>
</feature>
<evidence type="ECO:0000313" key="5">
    <source>
        <dbReference type="Proteomes" id="UP000183766"/>
    </source>
</evidence>
<feature type="coiled-coil region" evidence="1">
    <location>
        <begin position="101"/>
        <end position="128"/>
    </location>
</feature>
<reference evidence="5" key="1">
    <citation type="submission" date="2016-10" db="EMBL/GenBank/DDBJ databases">
        <authorList>
            <person name="Varghese N."/>
            <person name="Submissions S."/>
        </authorList>
    </citation>
    <scope>NUCLEOTIDE SEQUENCE [LARGE SCALE GENOMIC DNA]</scope>
    <source>
        <strain evidence="5">NLAE-zl-C202</strain>
    </source>
</reference>
<dbReference type="Proteomes" id="UP000183766">
    <property type="component" value="Unassembled WGS sequence"/>
</dbReference>
<protein>
    <submittedName>
        <fullName evidence="4">PRTRC system protein E</fullName>
    </submittedName>
</protein>
<name>A0A1I5EWR8_9BACE</name>
<evidence type="ECO:0000259" key="3">
    <source>
        <dbReference type="Pfam" id="PF19556"/>
    </source>
</evidence>
<accession>A0A1I5EWR8</accession>